<organism evidence="3 4">
    <name type="scientific">Helicobacter winghamensis</name>
    <dbReference type="NCBI Taxonomy" id="157268"/>
    <lineage>
        <taxon>Bacteria</taxon>
        <taxon>Pseudomonadati</taxon>
        <taxon>Campylobacterota</taxon>
        <taxon>Epsilonproteobacteria</taxon>
        <taxon>Campylobacterales</taxon>
        <taxon>Helicobacteraceae</taxon>
        <taxon>Helicobacter</taxon>
    </lineage>
</organism>
<dbReference type="Pfam" id="PF02470">
    <property type="entry name" value="MlaD"/>
    <property type="match status" value="1"/>
</dbReference>
<dbReference type="GeneID" id="97290503"/>
<feature type="domain" description="Mce/MlaD" evidence="2">
    <location>
        <begin position="39"/>
        <end position="116"/>
    </location>
</feature>
<gene>
    <name evidence="3" type="ORF">BCM31_05330</name>
</gene>
<dbReference type="RefSeq" id="WP_006803077.1">
    <property type="nucleotide sequence ID" value="NZ_CABKOI010000019.1"/>
</dbReference>
<keyword evidence="1" id="KW-1133">Transmembrane helix</keyword>
<name>A0A2N3PH65_9HELI</name>
<dbReference type="OrthoDB" id="5372112at2"/>
<dbReference type="AlphaFoldDB" id="A0A2N3PH65"/>
<evidence type="ECO:0000256" key="1">
    <source>
        <dbReference type="SAM" id="Phobius"/>
    </source>
</evidence>
<accession>A0A2N3PH65</accession>
<protein>
    <submittedName>
        <fullName evidence="3">ABC transporter permease</fullName>
    </submittedName>
</protein>
<dbReference type="InterPro" id="IPR003399">
    <property type="entry name" value="Mce/MlaD"/>
</dbReference>
<evidence type="ECO:0000313" key="3">
    <source>
        <dbReference type="EMBL" id="PKT79745.1"/>
    </source>
</evidence>
<comment type="caution">
    <text evidence="3">The sequence shown here is derived from an EMBL/GenBank/DDBJ whole genome shotgun (WGS) entry which is preliminary data.</text>
</comment>
<proteinExistence type="predicted"/>
<dbReference type="EMBL" id="MBPK01000046">
    <property type="protein sequence ID" value="PKT79745.1"/>
    <property type="molecule type" value="Genomic_DNA"/>
</dbReference>
<evidence type="ECO:0000259" key="2">
    <source>
        <dbReference type="Pfam" id="PF02470"/>
    </source>
</evidence>
<dbReference type="Proteomes" id="UP000233350">
    <property type="component" value="Unassembled WGS sequence"/>
</dbReference>
<dbReference type="PANTHER" id="PTHR36698:SF3">
    <property type="entry name" value="ABC-TYPE TRANSPORT AUXILIARY LIPOPROTEIN COMPONENT DOMAIN-CONTAINING PROTEIN"/>
    <property type="match status" value="1"/>
</dbReference>
<keyword evidence="1" id="KW-0472">Membrane</keyword>
<evidence type="ECO:0000313" key="4">
    <source>
        <dbReference type="Proteomes" id="UP000233350"/>
    </source>
</evidence>
<keyword evidence="1" id="KW-0812">Transmembrane</keyword>
<dbReference type="STRING" id="556267.HWAG_01381"/>
<sequence>MEARLNYVLLGVFLVASLVALAGFVFWMGKYDRNLGAYVEYYLYNKELPKGIRIETPVRYLGLPVGFVKSYDLSTAQDKVEIVLWVKKEIMLKEGTRAIVESQGLTGGNYIALTQGDGAPLTKGGVIDFQENWIEKLGSKTEVVFDRLEVSLDRLNMLLSEKNLTNVEIALENIKHASVEFKTALSGLNGVFVSTKDAMNGIQKSSMLFNTSLERGDYNLRSILTPLLFQLEQNSMRLDGILQNTESALEEFSSSPSGFLFGGQREILGPRE</sequence>
<feature type="transmembrane region" description="Helical" evidence="1">
    <location>
        <begin position="7"/>
        <end position="28"/>
    </location>
</feature>
<keyword evidence="4" id="KW-1185">Reference proteome</keyword>
<reference evidence="3 4" key="1">
    <citation type="submission" date="2016-07" db="EMBL/GenBank/DDBJ databases">
        <title>Detection of Helicobacter winghamensis from caecal content of red fox (Vulpes vulpes).</title>
        <authorList>
            <person name="Zanoni R.G."/>
            <person name="Florio D."/>
            <person name="Caffara M."/>
            <person name="Renzi M."/>
            <person name="Parisi A."/>
            <person name="Pasquali F."/>
            <person name="Manfreda G."/>
        </authorList>
    </citation>
    <scope>NUCLEOTIDE SEQUENCE [LARGE SCALE GENOMIC DNA]</scope>
    <source>
        <strain evidence="3 4">295_13</strain>
    </source>
</reference>
<dbReference type="PANTHER" id="PTHR36698">
    <property type="entry name" value="BLL5892 PROTEIN"/>
    <property type="match status" value="1"/>
</dbReference>